<organism evidence="1">
    <name type="scientific">Arundo donax</name>
    <name type="common">Giant reed</name>
    <name type="synonym">Donax arundinaceus</name>
    <dbReference type="NCBI Taxonomy" id="35708"/>
    <lineage>
        <taxon>Eukaryota</taxon>
        <taxon>Viridiplantae</taxon>
        <taxon>Streptophyta</taxon>
        <taxon>Embryophyta</taxon>
        <taxon>Tracheophyta</taxon>
        <taxon>Spermatophyta</taxon>
        <taxon>Magnoliopsida</taxon>
        <taxon>Liliopsida</taxon>
        <taxon>Poales</taxon>
        <taxon>Poaceae</taxon>
        <taxon>PACMAD clade</taxon>
        <taxon>Arundinoideae</taxon>
        <taxon>Arundineae</taxon>
        <taxon>Arundo</taxon>
    </lineage>
</organism>
<dbReference type="EMBL" id="GBRH01233557">
    <property type="protein sequence ID" value="JAD64338.1"/>
    <property type="molecule type" value="Transcribed_RNA"/>
</dbReference>
<evidence type="ECO:0000313" key="1">
    <source>
        <dbReference type="EMBL" id="JAD64338.1"/>
    </source>
</evidence>
<accession>A0A0A9BQA1</accession>
<protein>
    <submittedName>
        <fullName evidence="1">Uncharacterized protein</fullName>
    </submittedName>
</protein>
<sequence>MWSSGPSG</sequence>
<proteinExistence type="predicted"/>
<reference evidence="1" key="2">
    <citation type="journal article" date="2015" name="Data Brief">
        <title>Shoot transcriptome of the giant reed, Arundo donax.</title>
        <authorList>
            <person name="Barrero R.A."/>
            <person name="Guerrero F.D."/>
            <person name="Moolhuijzen P."/>
            <person name="Goolsby J.A."/>
            <person name="Tidwell J."/>
            <person name="Bellgard S.E."/>
            <person name="Bellgard M.I."/>
        </authorList>
    </citation>
    <scope>NUCLEOTIDE SEQUENCE</scope>
    <source>
        <tissue evidence="1">Shoot tissue taken approximately 20 cm above the soil surface</tissue>
    </source>
</reference>
<name>A0A0A9BQA1_ARUDO</name>
<reference evidence="1" key="1">
    <citation type="submission" date="2014-09" db="EMBL/GenBank/DDBJ databases">
        <authorList>
            <person name="Magalhaes I.L.F."/>
            <person name="Oliveira U."/>
            <person name="Santos F.R."/>
            <person name="Vidigal T.H.D.A."/>
            <person name="Brescovit A.D."/>
            <person name="Santos A.J."/>
        </authorList>
    </citation>
    <scope>NUCLEOTIDE SEQUENCE</scope>
    <source>
        <tissue evidence="1">Shoot tissue taken approximately 20 cm above the soil surface</tissue>
    </source>
</reference>